<keyword evidence="2" id="KW-1185">Reference proteome</keyword>
<dbReference type="Proteomes" id="UP000317178">
    <property type="component" value="Chromosome"/>
</dbReference>
<sequence>MQSPLVNDDLWNRRGISLLWDADELNKLCQPKQVISLRQFRQLHASDWNDVDSYMVNDALIVGGLESVIDALPPEEMTRWLEQNIYQSLVSYQREVAGGGDQAALILWMVEHSRLKHHISEDAWLWHCGGEHRNHQIPLSNCLFNGAQLDLTEIHDAKGNRLGLYHPRIS</sequence>
<evidence type="ECO:0000313" key="2">
    <source>
        <dbReference type="Proteomes" id="UP000317178"/>
    </source>
</evidence>
<name>A0A518CMN8_9PLAN</name>
<reference evidence="1 2" key="1">
    <citation type="submission" date="2019-02" db="EMBL/GenBank/DDBJ databases">
        <title>Deep-cultivation of Planctomycetes and their phenomic and genomic characterization uncovers novel biology.</title>
        <authorList>
            <person name="Wiegand S."/>
            <person name="Jogler M."/>
            <person name="Boedeker C."/>
            <person name="Pinto D."/>
            <person name="Vollmers J."/>
            <person name="Rivas-Marin E."/>
            <person name="Kohn T."/>
            <person name="Peeters S.H."/>
            <person name="Heuer A."/>
            <person name="Rast P."/>
            <person name="Oberbeckmann S."/>
            <person name="Bunk B."/>
            <person name="Jeske O."/>
            <person name="Meyerdierks A."/>
            <person name="Storesund J.E."/>
            <person name="Kallscheuer N."/>
            <person name="Luecker S."/>
            <person name="Lage O.M."/>
            <person name="Pohl T."/>
            <person name="Merkel B.J."/>
            <person name="Hornburger P."/>
            <person name="Mueller R.-W."/>
            <person name="Bruemmer F."/>
            <person name="Labrenz M."/>
            <person name="Spormann A.M."/>
            <person name="Op den Camp H."/>
            <person name="Overmann J."/>
            <person name="Amann R."/>
            <person name="Jetten M.S.M."/>
            <person name="Mascher T."/>
            <person name="Medema M.H."/>
            <person name="Devos D.P."/>
            <person name="Kaster A.-K."/>
            <person name="Ovreas L."/>
            <person name="Rohde M."/>
            <person name="Galperin M.Y."/>
            <person name="Jogler C."/>
        </authorList>
    </citation>
    <scope>NUCLEOTIDE SEQUENCE [LARGE SCALE GENOMIC DNA]</scope>
    <source>
        <strain evidence="1 2">Pla110</strain>
    </source>
</reference>
<proteinExistence type="predicted"/>
<evidence type="ECO:0000313" key="1">
    <source>
        <dbReference type="EMBL" id="QDU80492.1"/>
    </source>
</evidence>
<dbReference type="AlphaFoldDB" id="A0A518CMN8"/>
<protein>
    <submittedName>
        <fullName evidence="1">Uncharacterized protein</fullName>
    </submittedName>
</protein>
<dbReference type="KEGG" id="plon:Pla110_22220"/>
<accession>A0A518CMN8</accession>
<dbReference type="EMBL" id="CP036281">
    <property type="protein sequence ID" value="QDU80492.1"/>
    <property type="molecule type" value="Genomic_DNA"/>
</dbReference>
<dbReference type="OrthoDB" id="5515339at2"/>
<gene>
    <name evidence="1" type="ORF">Pla110_22220</name>
</gene>
<organism evidence="1 2">
    <name type="scientific">Polystyrenella longa</name>
    <dbReference type="NCBI Taxonomy" id="2528007"/>
    <lineage>
        <taxon>Bacteria</taxon>
        <taxon>Pseudomonadati</taxon>
        <taxon>Planctomycetota</taxon>
        <taxon>Planctomycetia</taxon>
        <taxon>Planctomycetales</taxon>
        <taxon>Planctomycetaceae</taxon>
        <taxon>Polystyrenella</taxon>
    </lineage>
</organism>
<dbReference type="RefSeq" id="WP_144995766.1">
    <property type="nucleotide sequence ID" value="NZ_CP036281.1"/>
</dbReference>